<organism evidence="1 2">
    <name type="scientific">Accipiter nisus</name>
    <name type="common">Eurasian sparrowhawk</name>
    <dbReference type="NCBI Taxonomy" id="211598"/>
    <lineage>
        <taxon>Eukaryota</taxon>
        <taxon>Metazoa</taxon>
        <taxon>Chordata</taxon>
        <taxon>Craniata</taxon>
        <taxon>Vertebrata</taxon>
        <taxon>Euteleostomi</taxon>
        <taxon>Archelosauria</taxon>
        <taxon>Archosauria</taxon>
        <taxon>Dinosauria</taxon>
        <taxon>Saurischia</taxon>
        <taxon>Theropoda</taxon>
        <taxon>Coelurosauria</taxon>
        <taxon>Aves</taxon>
        <taxon>Neognathae</taxon>
        <taxon>Neoaves</taxon>
        <taxon>Telluraves</taxon>
        <taxon>Accipitrimorphae</taxon>
        <taxon>Accipitriformes</taxon>
        <taxon>Accipitridae</taxon>
        <taxon>Accipitrinae</taxon>
        <taxon>Accipiter</taxon>
    </lineage>
</organism>
<protein>
    <submittedName>
        <fullName evidence="1">Uncharacterized protein</fullName>
    </submittedName>
</protein>
<keyword evidence="2" id="KW-1185">Reference proteome</keyword>
<evidence type="ECO:0000313" key="2">
    <source>
        <dbReference type="Proteomes" id="UP000694541"/>
    </source>
</evidence>
<accession>A0A8B9NGH8</accession>
<reference evidence="1" key="1">
    <citation type="submission" date="2025-08" db="UniProtKB">
        <authorList>
            <consortium name="Ensembl"/>
        </authorList>
    </citation>
    <scope>IDENTIFICATION</scope>
</reference>
<evidence type="ECO:0000313" key="1">
    <source>
        <dbReference type="Ensembl" id="ENSANIP00000021464.1"/>
    </source>
</evidence>
<proteinExistence type="predicted"/>
<sequence length="97" mass="10733">MRKRNESVTVEHERAAAAPAPLDKGCSLRHSLRLPPAADVDAGMKRPLGRECMWRSGGLQVGCLFFLEKAGACQSDLFPINELDLGVSRRSLYAWLH</sequence>
<reference evidence="1" key="2">
    <citation type="submission" date="2025-09" db="UniProtKB">
        <authorList>
            <consortium name="Ensembl"/>
        </authorList>
    </citation>
    <scope>IDENTIFICATION</scope>
</reference>
<dbReference type="AlphaFoldDB" id="A0A8B9NGH8"/>
<name>A0A8B9NGH8_9AVES</name>
<dbReference type="Proteomes" id="UP000694541">
    <property type="component" value="Unplaced"/>
</dbReference>
<dbReference type="Ensembl" id="ENSANIT00000022176.1">
    <property type="protein sequence ID" value="ENSANIP00000021464.1"/>
    <property type="gene ID" value="ENSANIG00000014584.1"/>
</dbReference>